<dbReference type="RefSeq" id="WP_345726460.1">
    <property type="nucleotide sequence ID" value="NZ_BAAAYN010000004.1"/>
</dbReference>
<dbReference type="EMBL" id="BAAAYN010000004">
    <property type="protein sequence ID" value="GAA3382959.1"/>
    <property type="molecule type" value="Genomic_DNA"/>
</dbReference>
<gene>
    <name evidence="2" type="ORF">GCM10020369_06940</name>
</gene>
<feature type="transmembrane region" description="Helical" evidence="1">
    <location>
        <begin position="74"/>
        <end position="98"/>
    </location>
</feature>
<accession>A0ABP6SQL5</accession>
<evidence type="ECO:0000313" key="3">
    <source>
        <dbReference type="Proteomes" id="UP001501676"/>
    </source>
</evidence>
<keyword evidence="1" id="KW-0472">Membrane</keyword>
<feature type="transmembrane region" description="Helical" evidence="1">
    <location>
        <begin position="40"/>
        <end position="62"/>
    </location>
</feature>
<keyword evidence="1" id="KW-0812">Transmembrane</keyword>
<dbReference type="Proteomes" id="UP001501676">
    <property type="component" value="Unassembled WGS sequence"/>
</dbReference>
<feature type="transmembrane region" description="Helical" evidence="1">
    <location>
        <begin position="7"/>
        <end position="28"/>
    </location>
</feature>
<sequence length="510" mass="54980">MRRSLRGLAPILALAGSFLLFYLLAPHYSTVLWWEFRSALFWIVPILGLLVLWIVLAGVTAWMSDRDSSGSSAASVTVGSLSVLGGGVALVAVIWWLVSTHGYEKARSYYTASVKVTTSAAPTVGQRAPFPVAVAQARPNLGDVSGDVVDTTYLPQRGSFASLVKRRGWASSGYEVTLDQEVPLAGGRGDGTTCTFDRGRAARRDGGWWTHNLARALHSERRNVRYDSDDLYSYCDGDRPVVVIPLKRQVGWLVVTERPAGVALYDGRTGELEFRDSSDGLPGPAYPLSLAAEQREALQASGGYWDYRGGRSGWVASEDDTNSGNNTEFVLPTTAAGNRPSYVTMLTGRGDATAIAALAVVDGRVRSGRLAPITVHRTKPSWVSPDAISSRIKADYQDLPNWQNQKIMEIAPTNGGQWVATIGNGQNVLYRVRGTGDLRGENPTCLIRADGTTIRCGTLADQDGRGVGTEYGSSGTPGAPADLGKLTDKELADLQRRVADEVAKRLEKDD</sequence>
<comment type="caution">
    <text evidence="2">The sequence shown here is derived from an EMBL/GenBank/DDBJ whole genome shotgun (WGS) entry which is preliminary data.</text>
</comment>
<protein>
    <submittedName>
        <fullName evidence="2">Uncharacterized protein</fullName>
    </submittedName>
</protein>
<reference evidence="3" key="1">
    <citation type="journal article" date="2019" name="Int. J. Syst. Evol. Microbiol.">
        <title>The Global Catalogue of Microorganisms (GCM) 10K type strain sequencing project: providing services to taxonomists for standard genome sequencing and annotation.</title>
        <authorList>
            <consortium name="The Broad Institute Genomics Platform"/>
            <consortium name="The Broad Institute Genome Sequencing Center for Infectious Disease"/>
            <person name="Wu L."/>
            <person name="Ma J."/>
        </authorList>
    </citation>
    <scope>NUCLEOTIDE SEQUENCE [LARGE SCALE GENOMIC DNA]</scope>
    <source>
        <strain evidence="3">JCM 9458</strain>
    </source>
</reference>
<proteinExistence type="predicted"/>
<name>A0ABP6SQL5_9ACTN</name>
<evidence type="ECO:0000256" key="1">
    <source>
        <dbReference type="SAM" id="Phobius"/>
    </source>
</evidence>
<keyword evidence="1" id="KW-1133">Transmembrane helix</keyword>
<keyword evidence="3" id="KW-1185">Reference proteome</keyword>
<organism evidence="2 3">
    <name type="scientific">Cryptosporangium minutisporangium</name>
    <dbReference type="NCBI Taxonomy" id="113569"/>
    <lineage>
        <taxon>Bacteria</taxon>
        <taxon>Bacillati</taxon>
        <taxon>Actinomycetota</taxon>
        <taxon>Actinomycetes</taxon>
        <taxon>Cryptosporangiales</taxon>
        <taxon>Cryptosporangiaceae</taxon>
        <taxon>Cryptosporangium</taxon>
    </lineage>
</organism>
<evidence type="ECO:0000313" key="2">
    <source>
        <dbReference type="EMBL" id="GAA3382959.1"/>
    </source>
</evidence>